<evidence type="ECO:0000256" key="1">
    <source>
        <dbReference type="SAM" id="MobiDB-lite"/>
    </source>
</evidence>
<proteinExistence type="predicted"/>
<dbReference type="EMBL" id="MU006302">
    <property type="protein sequence ID" value="KAF2851322.1"/>
    <property type="molecule type" value="Genomic_DNA"/>
</dbReference>
<evidence type="ECO:0000313" key="3">
    <source>
        <dbReference type="Proteomes" id="UP000799423"/>
    </source>
</evidence>
<evidence type="ECO:0008006" key="4">
    <source>
        <dbReference type="Google" id="ProtNLM"/>
    </source>
</evidence>
<reference evidence="2" key="1">
    <citation type="submission" date="2020-01" db="EMBL/GenBank/DDBJ databases">
        <authorList>
            <consortium name="DOE Joint Genome Institute"/>
            <person name="Haridas S."/>
            <person name="Albert R."/>
            <person name="Binder M."/>
            <person name="Bloem J."/>
            <person name="Labutti K."/>
            <person name="Salamov A."/>
            <person name="Andreopoulos B."/>
            <person name="Baker S.E."/>
            <person name="Barry K."/>
            <person name="Bills G."/>
            <person name="Bluhm B.H."/>
            <person name="Cannon C."/>
            <person name="Castanera R."/>
            <person name="Culley D.E."/>
            <person name="Daum C."/>
            <person name="Ezra D."/>
            <person name="Gonzalez J.B."/>
            <person name="Henrissat B."/>
            <person name="Kuo A."/>
            <person name="Liang C."/>
            <person name="Lipzen A."/>
            <person name="Lutzoni F."/>
            <person name="Magnuson J."/>
            <person name="Mondo S."/>
            <person name="Nolan M."/>
            <person name="Ohm R."/>
            <person name="Pangilinan J."/>
            <person name="Park H.-J."/>
            <person name="Ramirez L."/>
            <person name="Alfaro M."/>
            <person name="Sun H."/>
            <person name="Tritt A."/>
            <person name="Yoshinaga Y."/>
            <person name="Zwiers L.-H."/>
            <person name="Turgeon B.G."/>
            <person name="Goodwin S.B."/>
            <person name="Spatafora J.W."/>
            <person name="Crous P.W."/>
            <person name="Grigoriev I.V."/>
        </authorList>
    </citation>
    <scope>NUCLEOTIDE SEQUENCE</scope>
    <source>
        <strain evidence="2">IPT5</strain>
    </source>
</reference>
<feature type="compositionally biased region" description="Basic and acidic residues" evidence="1">
    <location>
        <begin position="14"/>
        <end position="24"/>
    </location>
</feature>
<name>A0A6A7B7V3_9PLEO</name>
<sequence length="361" mass="40469">MAPNSKLNAKRKAAREPTKVKLRKPKEEKPVIVSSIPLELQQLLLNIFRSTFAERFQTDINPLLQEVKGHLYKRDFATAFGNESYLEAYAARWSPSRALGYAEVFWDLKHHLRSDLEDTGNESEDKSWKVVCLGGGAGAEIVALAGVQKMLSTAQNEEKESKQPKIEIAAIDVADWSTVVKNLATQLETTPILSKYASAAAKAANAPLLAPGSLEVRFAKHDVLAPESSDLSSHLKTASLVTLLFTLNELYSASLPLSQKFLLDMTAAMTPGSLLLIIDSPGSYSSVTLNGAEKKYPMQWLLDHTLLKQANGNQKVRGEEEIPRWEKLQEDESKWFRMDEELTYPIELENMRMQLHLYRRV</sequence>
<dbReference type="Pfam" id="PF11312">
    <property type="entry name" value="Methyltransf_34"/>
    <property type="match status" value="1"/>
</dbReference>
<organism evidence="2 3">
    <name type="scientific">Plenodomus tracheiphilus IPT5</name>
    <dbReference type="NCBI Taxonomy" id="1408161"/>
    <lineage>
        <taxon>Eukaryota</taxon>
        <taxon>Fungi</taxon>
        <taxon>Dikarya</taxon>
        <taxon>Ascomycota</taxon>
        <taxon>Pezizomycotina</taxon>
        <taxon>Dothideomycetes</taxon>
        <taxon>Pleosporomycetidae</taxon>
        <taxon>Pleosporales</taxon>
        <taxon>Pleosporineae</taxon>
        <taxon>Leptosphaeriaceae</taxon>
        <taxon>Plenodomus</taxon>
    </lineage>
</organism>
<dbReference type="OrthoDB" id="6419443at2759"/>
<keyword evidence="3" id="KW-1185">Reference proteome</keyword>
<gene>
    <name evidence="2" type="ORF">T440DRAFT_60983</name>
</gene>
<protein>
    <recommendedName>
        <fullName evidence="4">25S rRNA (Uridine(2843)-N(3))-methyltransferase</fullName>
    </recommendedName>
</protein>
<feature type="region of interest" description="Disordered" evidence="1">
    <location>
        <begin position="1"/>
        <end position="24"/>
    </location>
</feature>
<accession>A0A6A7B7V3</accession>
<dbReference type="InterPro" id="IPR021463">
    <property type="entry name" value="Methyltransf_34"/>
</dbReference>
<evidence type="ECO:0000313" key="2">
    <source>
        <dbReference type="EMBL" id="KAF2851322.1"/>
    </source>
</evidence>
<dbReference type="Proteomes" id="UP000799423">
    <property type="component" value="Unassembled WGS sequence"/>
</dbReference>
<dbReference type="AlphaFoldDB" id="A0A6A7B7V3"/>